<dbReference type="PANTHER" id="PTHR46663">
    <property type="entry name" value="DIGUANYLATE CYCLASE DGCT-RELATED"/>
    <property type="match status" value="1"/>
</dbReference>
<dbReference type="PROSITE" id="PS50887">
    <property type="entry name" value="GGDEF"/>
    <property type="match status" value="1"/>
</dbReference>
<sequence>MYETNRTDPIEEGLFNTLLHGLFDFSPLAICVSTTDSEASRYVKVNDAYLRLVGRSREFLDARPMQSAGAVIDDARRARRQKLLATVGRYELEEVEIRRADGVILSTLISAQRFVADGRAFDIEMIIDVTERKRAEAALWRLAHIDSLTGLPNRGHFIDALTAAVAQRSGGVLALAIIDIDFFKQINDNLGHLTGDGVLVEAASRLHGAVGQAGMVGRLGGDEFAVLVHDAADRRAVHRLFDEVGAVINNGAPLLAEAGGLRSTVTIGFAFMPDDAGDADGLMRAADIALYRGKRGGRAAVVAFRPEMEPRSS</sequence>
<dbReference type="Pfam" id="PF13188">
    <property type="entry name" value="PAS_8"/>
    <property type="match status" value="1"/>
</dbReference>
<dbReference type="Gene3D" id="3.30.70.270">
    <property type="match status" value="1"/>
</dbReference>
<name>A0ABU0MAK5_9HYPH</name>
<evidence type="ECO:0000313" key="2">
    <source>
        <dbReference type="EMBL" id="MDQ0518006.1"/>
    </source>
</evidence>
<proteinExistence type="predicted"/>
<accession>A0ABU0MAK5</accession>
<evidence type="ECO:0000313" key="3">
    <source>
        <dbReference type="Proteomes" id="UP001223743"/>
    </source>
</evidence>
<comment type="caution">
    <text evidence="2">The sequence shown here is derived from an EMBL/GenBank/DDBJ whole genome shotgun (WGS) entry which is preliminary data.</text>
</comment>
<dbReference type="InterPro" id="IPR052163">
    <property type="entry name" value="DGC-Regulatory_Protein"/>
</dbReference>
<dbReference type="Gene3D" id="3.30.450.20">
    <property type="entry name" value="PAS domain"/>
    <property type="match status" value="1"/>
</dbReference>
<dbReference type="NCBIfam" id="TIGR00254">
    <property type="entry name" value="GGDEF"/>
    <property type="match status" value="1"/>
</dbReference>
<dbReference type="SMART" id="SM00267">
    <property type="entry name" value="GGDEF"/>
    <property type="match status" value="1"/>
</dbReference>
<dbReference type="NCBIfam" id="TIGR00229">
    <property type="entry name" value="sensory_box"/>
    <property type="match status" value="1"/>
</dbReference>
<dbReference type="SUPFAM" id="SSF55073">
    <property type="entry name" value="Nucleotide cyclase"/>
    <property type="match status" value="1"/>
</dbReference>
<dbReference type="Pfam" id="PF00990">
    <property type="entry name" value="GGDEF"/>
    <property type="match status" value="1"/>
</dbReference>
<dbReference type="InterPro" id="IPR029787">
    <property type="entry name" value="Nucleotide_cyclase"/>
</dbReference>
<dbReference type="CDD" id="cd01949">
    <property type="entry name" value="GGDEF"/>
    <property type="match status" value="1"/>
</dbReference>
<dbReference type="InterPro" id="IPR035965">
    <property type="entry name" value="PAS-like_dom_sf"/>
</dbReference>
<organism evidence="2 3">
    <name type="scientific">Kaistia geumhonensis</name>
    <dbReference type="NCBI Taxonomy" id="410839"/>
    <lineage>
        <taxon>Bacteria</taxon>
        <taxon>Pseudomonadati</taxon>
        <taxon>Pseudomonadota</taxon>
        <taxon>Alphaproteobacteria</taxon>
        <taxon>Hyphomicrobiales</taxon>
        <taxon>Kaistiaceae</taxon>
        <taxon>Kaistia</taxon>
    </lineage>
</organism>
<feature type="domain" description="GGDEF" evidence="1">
    <location>
        <begin position="171"/>
        <end position="306"/>
    </location>
</feature>
<dbReference type="PANTHER" id="PTHR46663:SF4">
    <property type="entry name" value="DIGUANYLATE CYCLASE DGCT-RELATED"/>
    <property type="match status" value="1"/>
</dbReference>
<keyword evidence="3" id="KW-1185">Reference proteome</keyword>
<reference evidence="2 3" key="1">
    <citation type="submission" date="2023-07" db="EMBL/GenBank/DDBJ databases">
        <title>Genomic Encyclopedia of Type Strains, Phase IV (KMG-IV): sequencing the most valuable type-strain genomes for metagenomic binning, comparative biology and taxonomic classification.</title>
        <authorList>
            <person name="Goeker M."/>
        </authorList>
    </citation>
    <scope>NUCLEOTIDE SEQUENCE [LARGE SCALE GENOMIC DNA]</scope>
    <source>
        <strain evidence="2 3">B1-1</strain>
    </source>
</reference>
<protein>
    <submittedName>
        <fullName evidence="2">Diguanylate cyclase (GGDEF)-like protein/PAS domain S-box-containing protein</fullName>
    </submittedName>
</protein>
<dbReference type="EMBL" id="JAUSWJ010000001">
    <property type="protein sequence ID" value="MDQ0518006.1"/>
    <property type="molecule type" value="Genomic_DNA"/>
</dbReference>
<dbReference type="InterPro" id="IPR043128">
    <property type="entry name" value="Rev_trsase/Diguanyl_cyclase"/>
</dbReference>
<dbReference type="RefSeq" id="WP_266283411.1">
    <property type="nucleotide sequence ID" value="NZ_JAPKNF010000003.1"/>
</dbReference>
<dbReference type="InterPro" id="IPR000160">
    <property type="entry name" value="GGDEF_dom"/>
</dbReference>
<dbReference type="Proteomes" id="UP001223743">
    <property type="component" value="Unassembled WGS sequence"/>
</dbReference>
<gene>
    <name evidence="2" type="ORF">QO015_003619</name>
</gene>
<dbReference type="SUPFAM" id="SSF55785">
    <property type="entry name" value="PYP-like sensor domain (PAS domain)"/>
    <property type="match status" value="1"/>
</dbReference>
<dbReference type="InterPro" id="IPR000014">
    <property type="entry name" value="PAS"/>
</dbReference>
<evidence type="ECO:0000259" key="1">
    <source>
        <dbReference type="PROSITE" id="PS50887"/>
    </source>
</evidence>